<evidence type="ECO:0000313" key="2">
    <source>
        <dbReference type="Proteomes" id="UP000033636"/>
    </source>
</evidence>
<gene>
    <name evidence="1" type="ORF">TU35_008260</name>
</gene>
<name>A0ACC6V399_9CREN</name>
<evidence type="ECO:0000313" key="1">
    <source>
        <dbReference type="EMBL" id="MFB6491209.1"/>
    </source>
</evidence>
<dbReference type="Proteomes" id="UP000033636">
    <property type="component" value="Unassembled WGS sequence"/>
</dbReference>
<proteinExistence type="predicted"/>
<dbReference type="EMBL" id="JZWT02000024">
    <property type="protein sequence ID" value="MFB6491209.1"/>
    <property type="molecule type" value="Genomic_DNA"/>
</dbReference>
<sequence>MDEEARDILGGLARGGVDVRLVVGDGCDMRRRPGLRPMLYIIAPALALAALIALYSPYLAVLIGLLGALAAFTAVSRQAARALSGGWVKTAPSNSGLFDLELFIIDDEALVARAGAVSDAPIDDAVRYFFDVWRAV</sequence>
<reference evidence="1" key="1">
    <citation type="submission" date="2024-07" db="EMBL/GenBank/DDBJ databases">
        <title>Metagenome and Metagenome-Assembled Genomes of Archaea from a hot spring from the geothermal field of Los Azufres, Mexico.</title>
        <authorList>
            <person name="Marin-Paredes R."/>
            <person name="Martinez-Romero E."/>
            <person name="Servin-Garciduenas L.E."/>
        </authorList>
    </citation>
    <scope>NUCLEOTIDE SEQUENCE</scope>
</reference>
<comment type="caution">
    <text evidence="1">The sequence shown here is derived from an EMBL/GenBank/DDBJ whole genome shotgun (WGS) entry which is preliminary data.</text>
</comment>
<protein>
    <submittedName>
        <fullName evidence="1">Uncharacterized protein</fullName>
    </submittedName>
</protein>
<accession>A0ACC6V399</accession>
<organism evidence="1 2">
    <name type="scientific">Thermoproteus sp. AZ2</name>
    <dbReference type="NCBI Taxonomy" id="1609232"/>
    <lineage>
        <taxon>Archaea</taxon>
        <taxon>Thermoproteota</taxon>
        <taxon>Thermoprotei</taxon>
        <taxon>Thermoproteales</taxon>
        <taxon>Thermoproteaceae</taxon>
        <taxon>Thermoproteus</taxon>
    </lineage>
</organism>